<evidence type="ECO:0000256" key="1">
    <source>
        <dbReference type="SAM" id="SignalP"/>
    </source>
</evidence>
<organism evidence="2 3">
    <name type="scientific">Lentinula lateritia</name>
    <dbReference type="NCBI Taxonomy" id="40482"/>
    <lineage>
        <taxon>Eukaryota</taxon>
        <taxon>Fungi</taxon>
        <taxon>Dikarya</taxon>
        <taxon>Basidiomycota</taxon>
        <taxon>Agaricomycotina</taxon>
        <taxon>Agaricomycetes</taxon>
        <taxon>Agaricomycetidae</taxon>
        <taxon>Agaricales</taxon>
        <taxon>Marasmiineae</taxon>
        <taxon>Omphalotaceae</taxon>
        <taxon>Lentinula</taxon>
    </lineage>
</organism>
<feature type="chain" id="PRO_5040888049" evidence="1">
    <location>
        <begin position="21"/>
        <end position="168"/>
    </location>
</feature>
<name>A0A9W9DCU4_9AGAR</name>
<proteinExistence type="predicted"/>
<evidence type="ECO:0000313" key="3">
    <source>
        <dbReference type="Proteomes" id="UP001150238"/>
    </source>
</evidence>
<dbReference type="EMBL" id="JANVFS010000068">
    <property type="protein sequence ID" value="KAJ4463671.1"/>
    <property type="molecule type" value="Genomic_DNA"/>
</dbReference>
<comment type="caution">
    <text evidence="2">The sequence shown here is derived from an EMBL/GenBank/DDBJ whole genome shotgun (WGS) entry which is preliminary data.</text>
</comment>
<sequence>MRLVAIWTSLTLCLISAVHAAPVCYWNLQVPHTGLSKLSLSSPTSDIKVRLNDAEDSGERQTKVRENIKALAKIVGKAWGDEKVGNQQFEFQEPPKRFPLYAPVAVQRFELLGSMKGCEHEVNGEWPCVGYIYKADDVVGDITSRIRKEVYDTMKVEPSEKWDGGQLR</sequence>
<feature type="signal peptide" evidence="1">
    <location>
        <begin position="1"/>
        <end position="20"/>
    </location>
</feature>
<protein>
    <submittedName>
        <fullName evidence="2">Uncharacterized protein</fullName>
    </submittedName>
</protein>
<dbReference type="Proteomes" id="UP001150238">
    <property type="component" value="Unassembled WGS sequence"/>
</dbReference>
<reference evidence="2" key="2">
    <citation type="journal article" date="2023" name="Proc. Natl. Acad. Sci. U.S.A.">
        <title>A global phylogenomic analysis of the shiitake genus Lentinula.</title>
        <authorList>
            <person name="Sierra-Patev S."/>
            <person name="Min B."/>
            <person name="Naranjo-Ortiz M."/>
            <person name="Looney B."/>
            <person name="Konkel Z."/>
            <person name="Slot J.C."/>
            <person name="Sakamoto Y."/>
            <person name="Steenwyk J.L."/>
            <person name="Rokas A."/>
            <person name="Carro J."/>
            <person name="Camarero S."/>
            <person name="Ferreira P."/>
            <person name="Molpeceres G."/>
            <person name="Ruiz-Duenas F.J."/>
            <person name="Serrano A."/>
            <person name="Henrissat B."/>
            <person name="Drula E."/>
            <person name="Hughes K.W."/>
            <person name="Mata J.L."/>
            <person name="Ishikawa N.K."/>
            <person name="Vargas-Isla R."/>
            <person name="Ushijima S."/>
            <person name="Smith C.A."/>
            <person name="Donoghue J."/>
            <person name="Ahrendt S."/>
            <person name="Andreopoulos W."/>
            <person name="He G."/>
            <person name="LaButti K."/>
            <person name="Lipzen A."/>
            <person name="Ng V."/>
            <person name="Riley R."/>
            <person name="Sandor L."/>
            <person name="Barry K."/>
            <person name="Martinez A.T."/>
            <person name="Xiao Y."/>
            <person name="Gibbons J.G."/>
            <person name="Terashima K."/>
            <person name="Grigoriev I.V."/>
            <person name="Hibbett D."/>
        </authorList>
    </citation>
    <scope>NUCLEOTIDE SEQUENCE</scope>
    <source>
        <strain evidence="2">Sp2 HRB7682 ss15</strain>
    </source>
</reference>
<accession>A0A9W9DCU4</accession>
<keyword evidence="1" id="KW-0732">Signal</keyword>
<reference evidence="2" key="1">
    <citation type="submission" date="2022-08" db="EMBL/GenBank/DDBJ databases">
        <authorList>
            <consortium name="DOE Joint Genome Institute"/>
            <person name="Min B."/>
            <person name="Riley R."/>
            <person name="Sierra-Patev S."/>
            <person name="Naranjo-Ortiz M."/>
            <person name="Looney B."/>
            <person name="Konkel Z."/>
            <person name="Slot J.C."/>
            <person name="Sakamoto Y."/>
            <person name="Steenwyk J.L."/>
            <person name="Rokas A."/>
            <person name="Carro J."/>
            <person name="Camarero S."/>
            <person name="Ferreira P."/>
            <person name="Molpeceres G."/>
            <person name="Ruiz-Duenas F.J."/>
            <person name="Serrano A."/>
            <person name="Henrissat B."/>
            <person name="Drula E."/>
            <person name="Hughes K.W."/>
            <person name="Mata J.L."/>
            <person name="Ishikawa N.K."/>
            <person name="Vargas-Isla R."/>
            <person name="Ushijima S."/>
            <person name="Smith C.A."/>
            <person name="Ahrendt S."/>
            <person name="Andreopoulos W."/>
            <person name="He G."/>
            <person name="Labutti K."/>
            <person name="Lipzen A."/>
            <person name="Ng V."/>
            <person name="Sandor L."/>
            <person name="Barry K."/>
            <person name="Martinez A.T."/>
            <person name="Xiao Y."/>
            <person name="Gibbons J.G."/>
            <person name="Terashima K."/>
            <person name="Hibbett D.S."/>
            <person name="Grigoriev I.V."/>
        </authorList>
    </citation>
    <scope>NUCLEOTIDE SEQUENCE</scope>
    <source>
        <strain evidence="2">Sp2 HRB7682 ss15</strain>
    </source>
</reference>
<gene>
    <name evidence="2" type="ORF">C8J55DRAFT_531410</name>
</gene>
<evidence type="ECO:0000313" key="2">
    <source>
        <dbReference type="EMBL" id="KAJ4463671.1"/>
    </source>
</evidence>
<dbReference type="AlphaFoldDB" id="A0A9W9DCU4"/>